<name>A0A9P6CYE0_9AGAR</name>
<comment type="caution">
    <text evidence="7">The sequence shown here is derived from an EMBL/GenBank/DDBJ whole genome shotgun (WGS) entry which is preliminary data.</text>
</comment>
<keyword evidence="8" id="KW-1185">Reference proteome</keyword>
<dbReference type="InterPro" id="IPR001248">
    <property type="entry name" value="Pur-cyt_permease"/>
</dbReference>
<accession>A0A9P6CYE0</accession>
<dbReference type="Gene3D" id="1.10.4160.10">
    <property type="entry name" value="Hydantoin permease"/>
    <property type="match status" value="1"/>
</dbReference>
<dbReference type="Proteomes" id="UP000807469">
    <property type="component" value="Unassembled WGS sequence"/>
</dbReference>
<evidence type="ECO:0000256" key="2">
    <source>
        <dbReference type="ARBA" id="ARBA00008974"/>
    </source>
</evidence>
<evidence type="ECO:0000256" key="4">
    <source>
        <dbReference type="ARBA" id="ARBA00022989"/>
    </source>
</evidence>
<gene>
    <name evidence="7" type="ORF">BDN70DRAFT_779113</name>
</gene>
<sequence length="301" mass="33621">LGWAIMSGINSIFGTTATMITNQSDVSRYARTPTDAGWVQGFTMITTKIIVAFLSIVATASLQSRYGGILLWNIWEQLHLILDENWDAKTRFGWHVLLVRIDWDENADNFNRNSFVIALGVAYSVMVTNTYCNAIPFGADISAIFPSNPADIVRGQVLVAFISLPILPWQILITRPSTTLVLTFLGSYTFLMGALLGCQWGDFIVRKGNYHVPSMYNYGKECIYMYTRGYNWRGFAAWAVSFCIVFPGLVAAYVPDKMSIAPNRIYGMGWLIGVVVSMFFYIVLNKLCPVSLVPKCHANAP</sequence>
<feature type="non-terminal residue" evidence="7">
    <location>
        <position position="1"/>
    </location>
</feature>
<feature type="transmembrane region" description="Helical" evidence="6">
    <location>
        <begin position="38"/>
        <end position="62"/>
    </location>
</feature>
<evidence type="ECO:0008006" key="9">
    <source>
        <dbReference type="Google" id="ProtNLM"/>
    </source>
</evidence>
<evidence type="ECO:0000256" key="6">
    <source>
        <dbReference type="SAM" id="Phobius"/>
    </source>
</evidence>
<dbReference type="GO" id="GO:0005886">
    <property type="term" value="C:plasma membrane"/>
    <property type="evidence" value="ECO:0007669"/>
    <property type="project" value="TreeGrafter"/>
</dbReference>
<proteinExistence type="inferred from homology"/>
<dbReference type="PANTHER" id="PTHR30618:SF0">
    <property type="entry name" value="PURINE-URACIL PERMEASE NCS1"/>
    <property type="match status" value="1"/>
</dbReference>
<comment type="similarity">
    <text evidence="2">Belongs to the purine-cytosine permease (2.A.39) family.</text>
</comment>
<evidence type="ECO:0000256" key="3">
    <source>
        <dbReference type="ARBA" id="ARBA00022692"/>
    </source>
</evidence>
<keyword evidence="4 6" id="KW-1133">Transmembrane helix</keyword>
<feature type="transmembrane region" description="Helical" evidence="6">
    <location>
        <begin position="152"/>
        <end position="173"/>
    </location>
</feature>
<dbReference type="OrthoDB" id="2018619at2759"/>
<keyword evidence="3 6" id="KW-0812">Transmembrane</keyword>
<dbReference type="Pfam" id="PF02133">
    <property type="entry name" value="Transp_cyt_pur"/>
    <property type="match status" value="1"/>
</dbReference>
<dbReference type="AlphaFoldDB" id="A0A9P6CYE0"/>
<feature type="transmembrane region" description="Helical" evidence="6">
    <location>
        <begin position="265"/>
        <end position="284"/>
    </location>
</feature>
<evidence type="ECO:0000313" key="7">
    <source>
        <dbReference type="EMBL" id="KAF9477400.1"/>
    </source>
</evidence>
<dbReference type="EMBL" id="MU155262">
    <property type="protein sequence ID" value="KAF9477400.1"/>
    <property type="molecule type" value="Genomic_DNA"/>
</dbReference>
<dbReference type="PANTHER" id="PTHR30618">
    <property type="entry name" value="NCS1 FAMILY PURINE/PYRIMIDINE TRANSPORTER"/>
    <property type="match status" value="1"/>
</dbReference>
<keyword evidence="5 6" id="KW-0472">Membrane</keyword>
<evidence type="ECO:0000256" key="5">
    <source>
        <dbReference type="ARBA" id="ARBA00023136"/>
    </source>
</evidence>
<protein>
    <recommendedName>
        <fullName evidence="9">Allantoin permease</fullName>
    </recommendedName>
</protein>
<dbReference type="InterPro" id="IPR045225">
    <property type="entry name" value="Uracil/uridine/allantoin_perm"/>
</dbReference>
<evidence type="ECO:0000256" key="1">
    <source>
        <dbReference type="ARBA" id="ARBA00004141"/>
    </source>
</evidence>
<comment type="subcellular location">
    <subcellularLocation>
        <location evidence="1">Membrane</location>
        <topology evidence="1">Multi-pass membrane protein</topology>
    </subcellularLocation>
</comment>
<dbReference type="GO" id="GO:0015205">
    <property type="term" value="F:nucleobase transmembrane transporter activity"/>
    <property type="evidence" value="ECO:0007669"/>
    <property type="project" value="TreeGrafter"/>
</dbReference>
<reference evidence="7" key="1">
    <citation type="submission" date="2020-11" db="EMBL/GenBank/DDBJ databases">
        <authorList>
            <consortium name="DOE Joint Genome Institute"/>
            <person name="Ahrendt S."/>
            <person name="Riley R."/>
            <person name="Andreopoulos W."/>
            <person name="Labutti K."/>
            <person name="Pangilinan J."/>
            <person name="Ruiz-Duenas F.J."/>
            <person name="Barrasa J.M."/>
            <person name="Sanchez-Garcia M."/>
            <person name="Camarero S."/>
            <person name="Miyauchi S."/>
            <person name="Serrano A."/>
            <person name="Linde D."/>
            <person name="Babiker R."/>
            <person name="Drula E."/>
            <person name="Ayuso-Fernandez I."/>
            <person name="Pacheco R."/>
            <person name="Padilla G."/>
            <person name="Ferreira P."/>
            <person name="Barriuso J."/>
            <person name="Kellner H."/>
            <person name="Castanera R."/>
            <person name="Alfaro M."/>
            <person name="Ramirez L."/>
            <person name="Pisabarro A.G."/>
            <person name="Kuo A."/>
            <person name="Tritt A."/>
            <person name="Lipzen A."/>
            <person name="He G."/>
            <person name="Yan M."/>
            <person name="Ng V."/>
            <person name="Cullen D."/>
            <person name="Martin F."/>
            <person name="Rosso M.-N."/>
            <person name="Henrissat B."/>
            <person name="Hibbett D."/>
            <person name="Martinez A.T."/>
            <person name="Grigoriev I.V."/>
        </authorList>
    </citation>
    <scope>NUCLEOTIDE SEQUENCE</scope>
    <source>
        <strain evidence="7">CIRM-BRFM 674</strain>
    </source>
</reference>
<feature type="non-terminal residue" evidence="7">
    <location>
        <position position="301"/>
    </location>
</feature>
<organism evidence="7 8">
    <name type="scientific">Pholiota conissans</name>
    <dbReference type="NCBI Taxonomy" id="109636"/>
    <lineage>
        <taxon>Eukaryota</taxon>
        <taxon>Fungi</taxon>
        <taxon>Dikarya</taxon>
        <taxon>Basidiomycota</taxon>
        <taxon>Agaricomycotina</taxon>
        <taxon>Agaricomycetes</taxon>
        <taxon>Agaricomycetidae</taxon>
        <taxon>Agaricales</taxon>
        <taxon>Agaricineae</taxon>
        <taxon>Strophariaceae</taxon>
        <taxon>Pholiota</taxon>
    </lineage>
</organism>
<evidence type="ECO:0000313" key="8">
    <source>
        <dbReference type="Proteomes" id="UP000807469"/>
    </source>
</evidence>
<feature type="transmembrane region" description="Helical" evidence="6">
    <location>
        <begin position="179"/>
        <end position="198"/>
    </location>
</feature>
<feature type="transmembrane region" description="Helical" evidence="6">
    <location>
        <begin position="235"/>
        <end position="253"/>
    </location>
</feature>